<organism evidence="2 3">
    <name type="scientific">Streptomyces celluloflavus</name>
    <dbReference type="NCBI Taxonomy" id="58344"/>
    <lineage>
        <taxon>Bacteria</taxon>
        <taxon>Bacillati</taxon>
        <taxon>Actinomycetota</taxon>
        <taxon>Actinomycetes</taxon>
        <taxon>Kitasatosporales</taxon>
        <taxon>Streptomycetaceae</taxon>
        <taxon>Streptomyces</taxon>
    </lineage>
</organism>
<feature type="region of interest" description="Disordered" evidence="1">
    <location>
        <begin position="68"/>
        <end position="128"/>
    </location>
</feature>
<reference evidence="2 3" key="1">
    <citation type="submission" date="2024-10" db="EMBL/GenBank/DDBJ databases">
        <title>The Natural Products Discovery Center: Release of the First 8490 Sequenced Strains for Exploring Actinobacteria Biosynthetic Diversity.</title>
        <authorList>
            <person name="Kalkreuter E."/>
            <person name="Kautsar S.A."/>
            <person name="Yang D."/>
            <person name="Bader C.D."/>
            <person name="Teijaro C.N."/>
            <person name="Fluegel L."/>
            <person name="Davis C.M."/>
            <person name="Simpson J.R."/>
            <person name="Lauterbach L."/>
            <person name="Steele A.D."/>
            <person name="Gui C."/>
            <person name="Meng S."/>
            <person name="Li G."/>
            <person name="Viehrig K."/>
            <person name="Ye F."/>
            <person name="Su P."/>
            <person name="Kiefer A.F."/>
            <person name="Nichols A."/>
            <person name="Cepeda A.J."/>
            <person name="Yan W."/>
            <person name="Fan B."/>
            <person name="Jiang Y."/>
            <person name="Adhikari A."/>
            <person name="Zheng C.-J."/>
            <person name="Schuster L."/>
            <person name="Cowan T.M."/>
            <person name="Smanski M.J."/>
            <person name="Chevrette M.G."/>
            <person name="De Carvalho L.P.S."/>
            <person name="Shen B."/>
        </authorList>
    </citation>
    <scope>NUCLEOTIDE SEQUENCE [LARGE SCALE GENOMIC DNA]</scope>
    <source>
        <strain evidence="2 3">NPDC018013</strain>
    </source>
</reference>
<evidence type="ECO:0000313" key="3">
    <source>
        <dbReference type="Proteomes" id="UP001610990"/>
    </source>
</evidence>
<dbReference type="Pfam" id="PF09707">
    <property type="entry name" value="Cas_Cas2CT1978"/>
    <property type="match status" value="1"/>
</dbReference>
<dbReference type="InterPro" id="IPR010152">
    <property type="entry name" value="CRISPR-assoc_prot_Cas2_sub"/>
</dbReference>
<dbReference type="EMBL" id="JBIRGH010000015">
    <property type="protein sequence ID" value="MFH8587254.1"/>
    <property type="molecule type" value="Genomic_DNA"/>
</dbReference>
<dbReference type="RefSeq" id="WP_397674300.1">
    <property type="nucleotide sequence ID" value="NZ_JBIRGH010000015.1"/>
</dbReference>
<feature type="compositionally biased region" description="Basic residues" evidence="1">
    <location>
        <begin position="116"/>
        <end position="128"/>
    </location>
</feature>
<evidence type="ECO:0000256" key="1">
    <source>
        <dbReference type="SAM" id="MobiDB-lite"/>
    </source>
</evidence>
<evidence type="ECO:0000313" key="2">
    <source>
        <dbReference type="EMBL" id="MFH8587254.1"/>
    </source>
</evidence>
<feature type="compositionally biased region" description="Basic and acidic residues" evidence="1">
    <location>
        <begin position="69"/>
        <end position="82"/>
    </location>
</feature>
<dbReference type="Gene3D" id="3.30.70.240">
    <property type="match status" value="1"/>
</dbReference>
<name>A0ABW7RGR4_9ACTN</name>
<comment type="caution">
    <text evidence="2">The sequence shown here is derived from an EMBL/GenBank/DDBJ whole genome shotgun (WGS) entry which is preliminary data.</text>
</comment>
<sequence length="128" mass="14412">MTVIALTNCPVALRGLLTRRLLEISPGVFLGAPSTRIRESLWKEVRQYASQGRALLAYQTNNEQGYTFETHDHSWHPTDHEGLTLIHRPSPKTQRPAPRASDGPTPDVPRQGWSKASKRRKYGGRQEG</sequence>
<dbReference type="CDD" id="cd09755">
    <property type="entry name" value="Cas2_I-E"/>
    <property type="match status" value="1"/>
</dbReference>
<dbReference type="Proteomes" id="UP001610990">
    <property type="component" value="Unassembled WGS sequence"/>
</dbReference>
<proteinExistence type="predicted"/>
<protein>
    <submittedName>
        <fullName evidence="2">Type I-E CRISPR-associated endoribonuclease Cas2e</fullName>
    </submittedName>
</protein>
<keyword evidence="3" id="KW-1185">Reference proteome</keyword>
<accession>A0ABW7RGR4</accession>
<gene>
    <name evidence="2" type="primary">cas2e</name>
    <name evidence="2" type="ORF">ACH4GP_23120</name>
</gene>
<dbReference type="NCBIfam" id="TIGR01873">
    <property type="entry name" value="cas_CT1978"/>
    <property type="match status" value="1"/>
</dbReference>